<evidence type="ECO:0000313" key="3">
    <source>
        <dbReference type="Proteomes" id="UP000233837"/>
    </source>
</evidence>
<feature type="domain" description="Integrase catalytic" evidence="1">
    <location>
        <begin position="1"/>
        <end position="86"/>
    </location>
</feature>
<dbReference type="AlphaFoldDB" id="A0A2I0VEV4"/>
<keyword evidence="3" id="KW-1185">Reference proteome</keyword>
<dbReference type="InterPro" id="IPR001584">
    <property type="entry name" value="Integrase_cat-core"/>
</dbReference>
<dbReference type="GO" id="GO:0015074">
    <property type="term" value="P:DNA integration"/>
    <property type="evidence" value="ECO:0007669"/>
    <property type="project" value="InterPro"/>
</dbReference>
<organism evidence="2 3">
    <name type="scientific">Dendrobium catenatum</name>
    <dbReference type="NCBI Taxonomy" id="906689"/>
    <lineage>
        <taxon>Eukaryota</taxon>
        <taxon>Viridiplantae</taxon>
        <taxon>Streptophyta</taxon>
        <taxon>Embryophyta</taxon>
        <taxon>Tracheophyta</taxon>
        <taxon>Spermatophyta</taxon>
        <taxon>Magnoliopsida</taxon>
        <taxon>Liliopsida</taxon>
        <taxon>Asparagales</taxon>
        <taxon>Orchidaceae</taxon>
        <taxon>Epidendroideae</taxon>
        <taxon>Malaxideae</taxon>
        <taxon>Dendrobiinae</taxon>
        <taxon>Dendrobium</taxon>
    </lineage>
</organism>
<reference evidence="2 3" key="1">
    <citation type="journal article" date="2016" name="Sci. Rep.">
        <title>The Dendrobium catenatum Lindl. genome sequence provides insights into polysaccharide synthase, floral development and adaptive evolution.</title>
        <authorList>
            <person name="Zhang G.Q."/>
            <person name="Xu Q."/>
            <person name="Bian C."/>
            <person name="Tsai W.C."/>
            <person name="Yeh C.M."/>
            <person name="Liu K.W."/>
            <person name="Yoshida K."/>
            <person name="Zhang L.S."/>
            <person name="Chang S.B."/>
            <person name="Chen F."/>
            <person name="Shi Y."/>
            <person name="Su Y.Y."/>
            <person name="Zhang Y.Q."/>
            <person name="Chen L.J."/>
            <person name="Yin Y."/>
            <person name="Lin M."/>
            <person name="Huang H."/>
            <person name="Deng H."/>
            <person name="Wang Z.W."/>
            <person name="Zhu S.L."/>
            <person name="Zhao X."/>
            <person name="Deng C."/>
            <person name="Niu S.C."/>
            <person name="Huang J."/>
            <person name="Wang M."/>
            <person name="Liu G.H."/>
            <person name="Yang H.J."/>
            <person name="Xiao X.J."/>
            <person name="Hsiao Y.Y."/>
            <person name="Wu W.L."/>
            <person name="Chen Y.Y."/>
            <person name="Mitsuda N."/>
            <person name="Ohme-Takagi M."/>
            <person name="Luo Y.B."/>
            <person name="Van de Peer Y."/>
            <person name="Liu Z.J."/>
        </authorList>
    </citation>
    <scope>NUCLEOTIDE SEQUENCE [LARGE SCALE GENOMIC DNA]</scope>
    <source>
        <tissue evidence="2">The whole plant</tissue>
    </source>
</reference>
<dbReference type="EMBL" id="KZ504551">
    <property type="protein sequence ID" value="PKU61946.1"/>
    <property type="molecule type" value="Genomic_DNA"/>
</dbReference>
<protein>
    <submittedName>
        <fullName evidence="2">Retrovirus-related Pol polyprotein from transposon TNT 1-94</fullName>
    </submittedName>
</protein>
<evidence type="ECO:0000259" key="1">
    <source>
        <dbReference type="PROSITE" id="PS50994"/>
    </source>
</evidence>
<dbReference type="PANTHER" id="PTHR42648:SF21">
    <property type="entry name" value="CYSTEINE-RICH RLK (RECEPTOR-LIKE PROTEIN KINASE) 8"/>
    <property type="match status" value="1"/>
</dbReference>
<accession>A0A2I0VEV4</accession>
<dbReference type="PROSITE" id="PS50994">
    <property type="entry name" value="INTEGRASE"/>
    <property type="match status" value="1"/>
</dbReference>
<gene>
    <name evidence="2" type="ORF">MA16_Dca029012</name>
</gene>
<dbReference type="InterPro" id="IPR036397">
    <property type="entry name" value="RNaseH_sf"/>
</dbReference>
<evidence type="ECO:0000313" key="2">
    <source>
        <dbReference type="EMBL" id="PKU61946.1"/>
    </source>
</evidence>
<dbReference type="SUPFAM" id="SSF53098">
    <property type="entry name" value="Ribonuclease H-like"/>
    <property type="match status" value="1"/>
</dbReference>
<dbReference type="STRING" id="906689.A0A2I0VEV4"/>
<reference evidence="2 3" key="2">
    <citation type="journal article" date="2017" name="Nature">
        <title>The Apostasia genome and the evolution of orchids.</title>
        <authorList>
            <person name="Zhang G.Q."/>
            <person name="Liu K.W."/>
            <person name="Li Z."/>
            <person name="Lohaus R."/>
            <person name="Hsiao Y.Y."/>
            <person name="Niu S.C."/>
            <person name="Wang J.Y."/>
            <person name="Lin Y.C."/>
            <person name="Xu Q."/>
            <person name="Chen L.J."/>
            <person name="Yoshida K."/>
            <person name="Fujiwara S."/>
            <person name="Wang Z.W."/>
            <person name="Zhang Y.Q."/>
            <person name="Mitsuda N."/>
            <person name="Wang M."/>
            <person name="Liu G.H."/>
            <person name="Pecoraro L."/>
            <person name="Huang H.X."/>
            <person name="Xiao X.J."/>
            <person name="Lin M."/>
            <person name="Wu X.Y."/>
            <person name="Wu W.L."/>
            <person name="Chen Y.Y."/>
            <person name="Chang S.B."/>
            <person name="Sakamoto S."/>
            <person name="Ohme-Takagi M."/>
            <person name="Yagi M."/>
            <person name="Zeng S.J."/>
            <person name="Shen C.Y."/>
            <person name="Yeh C.M."/>
            <person name="Luo Y.B."/>
            <person name="Tsai W.C."/>
            <person name="Van de Peer Y."/>
            <person name="Liu Z.J."/>
        </authorList>
    </citation>
    <scope>NUCLEOTIDE SEQUENCE [LARGE SCALE GENOMIC DNA]</scope>
    <source>
        <tissue evidence="2">The whole plant</tissue>
    </source>
</reference>
<sequence length="86" mass="10290">MEKNLRMKDLKTFFKEKEIDHNFFAPRTSQQNGVVERKNRILIETARAMLAEYSLPRYFWAETVSTVCYVLNRVNVRSNLNKTPYE</sequence>
<dbReference type="GO" id="GO:0003676">
    <property type="term" value="F:nucleic acid binding"/>
    <property type="evidence" value="ECO:0007669"/>
    <property type="project" value="InterPro"/>
</dbReference>
<proteinExistence type="predicted"/>
<dbReference type="PANTHER" id="PTHR42648">
    <property type="entry name" value="TRANSPOSASE, PUTATIVE-RELATED"/>
    <property type="match status" value="1"/>
</dbReference>
<name>A0A2I0VEV4_9ASPA</name>
<dbReference type="Gene3D" id="3.30.420.10">
    <property type="entry name" value="Ribonuclease H-like superfamily/Ribonuclease H"/>
    <property type="match status" value="1"/>
</dbReference>
<dbReference type="InterPro" id="IPR012337">
    <property type="entry name" value="RNaseH-like_sf"/>
</dbReference>
<dbReference type="InterPro" id="IPR039537">
    <property type="entry name" value="Retrotran_Ty1/copia-like"/>
</dbReference>
<dbReference type="Proteomes" id="UP000233837">
    <property type="component" value="Unassembled WGS sequence"/>
</dbReference>